<dbReference type="PANTHER" id="PTHR30213">
    <property type="entry name" value="INNER MEMBRANE PROTEIN YHJD"/>
    <property type="match status" value="1"/>
</dbReference>
<dbReference type="InterPro" id="IPR017039">
    <property type="entry name" value="Virul_fac_BrkB"/>
</dbReference>
<comment type="caution">
    <text evidence="8">The sequence shown here is derived from an EMBL/GenBank/DDBJ whole genome shotgun (WGS) entry which is preliminary data.</text>
</comment>
<organism evidence="8 9">
    <name type="scientific">Microbacterium paludicola</name>
    <dbReference type="NCBI Taxonomy" id="300019"/>
    <lineage>
        <taxon>Bacteria</taxon>
        <taxon>Bacillati</taxon>
        <taxon>Actinomycetota</taxon>
        <taxon>Actinomycetes</taxon>
        <taxon>Micrococcales</taxon>
        <taxon>Microbacteriaceae</taxon>
        <taxon>Microbacterium</taxon>
    </lineage>
</organism>
<accession>A0A4Y9FZ80</accession>
<keyword evidence="2" id="KW-1003">Cell membrane</keyword>
<feature type="region of interest" description="Disordered" evidence="6">
    <location>
        <begin position="1"/>
        <end position="20"/>
    </location>
</feature>
<keyword evidence="9" id="KW-1185">Reference proteome</keyword>
<name>A0A4Y9FZ80_9MICO</name>
<proteinExistence type="predicted"/>
<dbReference type="OrthoDB" id="9781030at2"/>
<protein>
    <submittedName>
        <fullName evidence="8">YihY/virulence factor BrkB family protein</fullName>
    </submittedName>
</protein>
<feature type="transmembrane region" description="Helical" evidence="7">
    <location>
        <begin position="231"/>
        <end position="254"/>
    </location>
</feature>
<feature type="compositionally biased region" description="Basic and acidic residues" evidence="6">
    <location>
        <begin position="1"/>
        <end position="15"/>
    </location>
</feature>
<evidence type="ECO:0000256" key="5">
    <source>
        <dbReference type="ARBA" id="ARBA00023136"/>
    </source>
</evidence>
<dbReference type="Proteomes" id="UP000298358">
    <property type="component" value="Unassembled WGS sequence"/>
</dbReference>
<feature type="transmembrane region" description="Helical" evidence="7">
    <location>
        <begin position="195"/>
        <end position="219"/>
    </location>
</feature>
<feature type="compositionally biased region" description="Basic and acidic residues" evidence="6">
    <location>
        <begin position="305"/>
        <end position="349"/>
    </location>
</feature>
<evidence type="ECO:0000256" key="2">
    <source>
        <dbReference type="ARBA" id="ARBA00022475"/>
    </source>
</evidence>
<comment type="subcellular location">
    <subcellularLocation>
        <location evidence="1">Cell membrane</location>
        <topology evidence="1">Multi-pass membrane protein</topology>
    </subcellularLocation>
</comment>
<dbReference type="AlphaFoldDB" id="A0A4Y9FZ80"/>
<dbReference type="Pfam" id="PF03631">
    <property type="entry name" value="Virul_fac_BrkB"/>
    <property type="match status" value="1"/>
</dbReference>
<gene>
    <name evidence="8" type="ORF">E4U02_04035</name>
</gene>
<keyword evidence="3 7" id="KW-0812">Transmembrane</keyword>
<dbReference type="PIRSF" id="PIRSF035875">
    <property type="entry name" value="RNase_BN"/>
    <property type="match status" value="1"/>
</dbReference>
<feature type="transmembrane region" description="Helical" evidence="7">
    <location>
        <begin position="50"/>
        <end position="72"/>
    </location>
</feature>
<reference evidence="8 9" key="1">
    <citation type="submission" date="2019-03" db="EMBL/GenBank/DDBJ databases">
        <title>Diversity of the mouse oral microbiome.</title>
        <authorList>
            <person name="Joseph S."/>
            <person name="Aduse-Opoku J."/>
            <person name="Curtis M."/>
            <person name="Wade W."/>
            <person name="Hashim A."/>
        </authorList>
    </citation>
    <scope>NUCLEOTIDE SEQUENCE [LARGE SCALE GENOMIC DNA]</scope>
    <source>
        <strain evidence="8 9">P1012</strain>
    </source>
</reference>
<dbReference type="PANTHER" id="PTHR30213:SF0">
    <property type="entry name" value="UPF0761 MEMBRANE PROTEIN YIHY"/>
    <property type="match status" value="1"/>
</dbReference>
<evidence type="ECO:0000256" key="6">
    <source>
        <dbReference type="SAM" id="MobiDB-lite"/>
    </source>
</evidence>
<feature type="transmembrane region" description="Helical" evidence="7">
    <location>
        <begin position="154"/>
        <end position="175"/>
    </location>
</feature>
<dbReference type="NCBIfam" id="TIGR00765">
    <property type="entry name" value="yihY_not_rbn"/>
    <property type="match status" value="1"/>
</dbReference>
<evidence type="ECO:0000256" key="3">
    <source>
        <dbReference type="ARBA" id="ARBA00022692"/>
    </source>
</evidence>
<feature type="transmembrane region" description="Helical" evidence="7">
    <location>
        <begin position="266"/>
        <end position="287"/>
    </location>
</feature>
<keyword evidence="4 7" id="KW-1133">Transmembrane helix</keyword>
<dbReference type="EMBL" id="SPQB01000005">
    <property type="protein sequence ID" value="TFU33862.1"/>
    <property type="molecule type" value="Genomic_DNA"/>
</dbReference>
<evidence type="ECO:0000256" key="4">
    <source>
        <dbReference type="ARBA" id="ARBA00022989"/>
    </source>
</evidence>
<feature type="region of interest" description="Disordered" evidence="6">
    <location>
        <begin position="304"/>
        <end position="349"/>
    </location>
</feature>
<evidence type="ECO:0000256" key="7">
    <source>
        <dbReference type="SAM" id="Phobius"/>
    </source>
</evidence>
<evidence type="ECO:0000256" key="1">
    <source>
        <dbReference type="ARBA" id="ARBA00004651"/>
    </source>
</evidence>
<dbReference type="GO" id="GO:0005886">
    <property type="term" value="C:plasma membrane"/>
    <property type="evidence" value="ECO:0007669"/>
    <property type="project" value="UniProtKB-SubCell"/>
</dbReference>
<sequence length="349" mass="37972">MNDQKTAPDPEHPAKPDSIGEIEKPSWKYVLKKTFAEFKDDECQDQAAGLTYYTVLSVFPALIAVFSLLGVVGQGKEAANAVLGIVEQVAPDAAQGLKGPIEELAGSGAAGFALVIGVLVAIWSASSYVGAFARAMNRVWEIDEGRPFWKLKPAQLGVTLLAIALVVVALILLIVSGPVAKAVGEAIGIGEVGLMIWQIAKWPVLAFIVVFFVAVLYYFTPNAKQPKFRWVSTGAVIAIVVLVLASLGFGIYVANFSNYDRTYGSLAGVIIFLLWLWIANLALLFGAEFDAELERGRQLQGGIEAEERIQLPPRDTSRIDKKAEREEKELAEAREIRENAGDPDDRDRR</sequence>
<keyword evidence="5 7" id="KW-0472">Membrane</keyword>
<feature type="transmembrane region" description="Helical" evidence="7">
    <location>
        <begin position="109"/>
        <end position="133"/>
    </location>
</feature>
<evidence type="ECO:0000313" key="9">
    <source>
        <dbReference type="Proteomes" id="UP000298358"/>
    </source>
</evidence>
<evidence type="ECO:0000313" key="8">
    <source>
        <dbReference type="EMBL" id="TFU33862.1"/>
    </source>
</evidence>